<evidence type="ECO:0000256" key="1">
    <source>
        <dbReference type="ARBA" id="ARBA00004651"/>
    </source>
</evidence>
<dbReference type="PANTHER" id="PTHR33573">
    <property type="entry name" value="CASP-LIKE PROTEIN 4A4"/>
    <property type="match status" value="1"/>
</dbReference>
<feature type="transmembrane region" description="Helical" evidence="8">
    <location>
        <begin position="219"/>
        <end position="244"/>
    </location>
</feature>
<comment type="subunit">
    <text evidence="3 8">Homodimer and heterodimers.</text>
</comment>
<feature type="transmembrane region" description="Helical" evidence="8">
    <location>
        <begin position="52"/>
        <end position="73"/>
    </location>
</feature>
<keyword evidence="11" id="KW-1185">Reference proteome</keyword>
<proteinExistence type="inferred from homology"/>
<dbReference type="Gramene" id="KXG37271">
    <property type="protein sequence ID" value="KXG37271"/>
    <property type="gene ID" value="SORBI_3001G038700"/>
</dbReference>
<evidence type="ECO:0000256" key="6">
    <source>
        <dbReference type="ARBA" id="ARBA00022989"/>
    </source>
</evidence>
<keyword evidence="4 8" id="KW-1003">Cell membrane</keyword>
<evidence type="ECO:0000313" key="10">
    <source>
        <dbReference type="EMBL" id="KXG37271.1"/>
    </source>
</evidence>
<evidence type="ECO:0000256" key="3">
    <source>
        <dbReference type="ARBA" id="ARBA00011489"/>
    </source>
</evidence>
<organism evidence="10 11">
    <name type="scientific">Sorghum bicolor</name>
    <name type="common">Sorghum</name>
    <name type="synonym">Sorghum vulgare</name>
    <dbReference type="NCBI Taxonomy" id="4558"/>
    <lineage>
        <taxon>Eukaryota</taxon>
        <taxon>Viridiplantae</taxon>
        <taxon>Streptophyta</taxon>
        <taxon>Embryophyta</taxon>
        <taxon>Tracheophyta</taxon>
        <taxon>Spermatophyta</taxon>
        <taxon>Magnoliopsida</taxon>
        <taxon>Liliopsida</taxon>
        <taxon>Poales</taxon>
        <taxon>Poaceae</taxon>
        <taxon>PACMAD clade</taxon>
        <taxon>Panicoideae</taxon>
        <taxon>Andropogonodae</taxon>
        <taxon>Andropogoneae</taxon>
        <taxon>Sorghinae</taxon>
        <taxon>Sorghum</taxon>
    </lineage>
</organism>
<evidence type="ECO:0000313" key="11">
    <source>
        <dbReference type="Proteomes" id="UP000000768"/>
    </source>
</evidence>
<dbReference type="PANTHER" id="PTHR33573:SF60">
    <property type="entry name" value="CASP-LIKE PROTEIN 4B3"/>
    <property type="match status" value="1"/>
</dbReference>
<evidence type="ECO:0000256" key="5">
    <source>
        <dbReference type="ARBA" id="ARBA00022692"/>
    </source>
</evidence>
<evidence type="ECO:0000259" key="9">
    <source>
        <dbReference type="Pfam" id="PF04535"/>
    </source>
</evidence>
<evidence type="ECO:0000256" key="7">
    <source>
        <dbReference type="ARBA" id="ARBA00023136"/>
    </source>
</evidence>
<name>A0A1B6QH77_SORBI</name>
<dbReference type="AlphaFoldDB" id="A0A1B6QH77"/>
<dbReference type="ExpressionAtlas" id="A0A1B6QH77">
    <property type="expression patterns" value="baseline and differential"/>
</dbReference>
<dbReference type="InterPro" id="IPR006702">
    <property type="entry name" value="CASP_dom"/>
</dbReference>
<reference evidence="10 11" key="1">
    <citation type="journal article" date="2009" name="Nature">
        <title>The Sorghum bicolor genome and the diversification of grasses.</title>
        <authorList>
            <person name="Paterson A.H."/>
            <person name="Bowers J.E."/>
            <person name="Bruggmann R."/>
            <person name="Dubchak I."/>
            <person name="Grimwood J."/>
            <person name="Gundlach H."/>
            <person name="Haberer G."/>
            <person name="Hellsten U."/>
            <person name="Mitros T."/>
            <person name="Poliakov A."/>
            <person name="Schmutz J."/>
            <person name="Spannagl M."/>
            <person name="Tang H."/>
            <person name="Wang X."/>
            <person name="Wicker T."/>
            <person name="Bharti A.K."/>
            <person name="Chapman J."/>
            <person name="Feltus F.A."/>
            <person name="Gowik U."/>
            <person name="Grigoriev I.V."/>
            <person name="Lyons E."/>
            <person name="Maher C.A."/>
            <person name="Martis M."/>
            <person name="Narechania A."/>
            <person name="Otillar R.P."/>
            <person name="Penning B.W."/>
            <person name="Salamov A.A."/>
            <person name="Wang Y."/>
            <person name="Zhang L."/>
            <person name="Carpita N.C."/>
            <person name="Freeling M."/>
            <person name="Gingle A.R."/>
            <person name="Hash C.T."/>
            <person name="Keller B."/>
            <person name="Klein P."/>
            <person name="Kresovich S."/>
            <person name="McCann M.C."/>
            <person name="Ming R."/>
            <person name="Peterson D.G."/>
            <person name="Mehboob-ur-Rahman"/>
            <person name="Ware D."/>
            <person name="Westhoff P."/>
            <person name="Mayer K.F."/>
            <person name="Messing J."/>
            <person name="Rokhsar D.S."/>
        </authorList>
    </citation>
    <scope>NUCLEOTIDE SEQUENCE [LARGE SCALE GENOMIC DNA]</scope>
    <source>
        <strain evidence="11">cv. BTx623</strain>
    </source>
</reference>
<sequence>MSESGKADARPSVAPALVAADGDAGAGPADAGGVRSMMERWKMDGAAARARLLLRALAWLFSLLALVVLASNQHGGSQDFRNYPEYNYCLGISIVAWLYATAQVLRDVHRLSSGRDLIAARKASAVVDFAGDQVGSFGAPCACARASRGSQRSDPTTHGPTWRRRVANRRRLLRSLSVSPFFLMEKLGALVQVVAYFLISAMSASAPVTDYMRQAADNLFTDSAAAAISMAFFAFVAIGLSALVSGYNLSMEVLV</sequence>
<evidence type="ECO:0000256" key="2">
    <source>
        <dbReference type="ARBA" id="ARBA00007651"/>
    </source>
</evidence>
<dbReference type="Pfam" id="PF04535">
    <property type="entry name" value="CASP_dom"/>
    <property type="match status" value="1"/>
</dbReference>
<feature type="transmembrane region" description="Helical" evidence="8">
    <location>
        <begin position="85"/>
        <end position="105"/>
    </location>
</feature>
<keyword evidence="5 8" id="KW-0812">Transmembrane</keyword>
<comment type="subcellular location">
    <subcellularLocation>
        <location evidence="1 8">Cell membrane</location>
        <topology evidence="1 8">Multi-pass membrane protein</topology>
    </subcellularLocation>
</comment>
<accession>A0A1B6QH77</accession>
<keyword evidence="6 8" id="KW-1133">Transmembrane helix</keyword>
<comment type="similarity">
    <text evidence="2 8">Belongs to the Casparian strip membrane proteins (CASP) family.</text>
</comment>
<reference evidence="11" key="2">
    <citation type="journal article" date="2018" name="Plant J.">
        <title>The Sorghum bicolor reference genome: improved assembly, gene annotations, a transcriptome atlas, and signatures of genome organization.</title>
        <authorList>
            <person name="McCormick R.F."/>
            <person name="Truong S.K."/>
            <person name="Sreedasyam A."/>
            <person name="Jenkins J."/>
            <person name="Shu S."/>
            <person name="Sims D."/>
            <person name="Kennedy M."/>
            <person name="Amirebrahimi M."/>
            <person name="Weers B.D."/>
            <person name="McKinley B."/>
            <person name="Mattison A."/>
            <person name="Morishige D.T."/>
            <person name="Grimwood J."/>
            <person name="Schmutz J."/>
            <person name="Mullet J.E."/>
        </authorList>
    </citation>
    <scope>NUCLEOTIDE SEQUENCE [LARGE SCALE GENOMIC DNA]</scope>
    <source>
        <strain evidence="11">cv. BTx623</strain>
    </source>
</reference>
<dbReference type="FunCoup" id="A0A1B6QH77">
    <property type="interactions" value="1"/>
</dbReference>
<dbReference type="EMBL" id="CM000760">
    <property type="protein sequence ID" value="KXG37271.1"/>
    <property type="molecule type" value="Genomic_DNA"/>
</dbReference>
<feature type="transmembrane region" description="Helical" evidence="8">
    <location>
        <begin position="172"/>
        <end position="199"/>
    </location>
</feature>
<gene>
    <name evidence="10" type="ORF">SORBI_3001G038700</name>
</gene>
<protein>
    <recommendedName>
        <fullName evidence="8">CASP-like protein</fullName>
    </recommendedName>
</protein>
<dbReference type="GO" id="GO:0005886">
    <property type="term" value="C:plasma membrane"/>
    <property type="evidence" value="ECO:0007669"/>
    <property type="project" value="UniProtKB-SubCell"/>
</dbReference>
<dbReference type="Proteomes" id="UP000000768">
    <property type="component" value="Chromosome 1"/>
</dbReference>
<dbReference type="InParanoid" id="A0A1B6QH77"/>
<evidence type="ECO:0000256" key="4">
    <source>
        <dbReference type="ARBA" id="ARBA00022475"/>
    </source>
</evidence>
<dbReference type="STRING" id="4558.A0A1B6QH77"/>
<evidence type="ECO:0000256" key="8">
    <source>
        <dbReference type="RuleBase" id="RU361233"/>
    </source>
</evidence>
<keyword evidence="7 8" id="KW-0472">Membrane</keyword>
<feature type="domain" description="Casparian strip membrane protein" evidence="9">
    <location>
        <begin position="48"/>
        <end position="135"/>
    </location>
</feature>